<organism evidence="22">
    <name type="scientific">Mucor ambiguus</name>
    <dbReference type="NCBI Taxonomy" id="91626"/>
    <lineage>
        <taxon>Eukaryota</taxon>
        <taxon>Fungi</taxon>
        <taxon>Fungi incertae sedis</taxon>
        <taxon>Mucoromycota</taxon>
        <taxon>Mucoromycotina</taxon>
        <taxon>Mucoromycetes</taxon>
        <taxon>Mucorales</taxon>
        <taxon>Mucorineae</taxon>
        <taxon>Mucoraceae</taxon>
        <taxon>Mucor</taxon>
    </lineage>
</organism>
<dbReference type="Pfam" id="PF01068">
    <property type="entry name" value="DNA_ligase_A_M"/>
    <property type="match status" value="1"/>
</dbReference>
<dbReference type="PANTHER" id="PTHR45997:SF1">
    <property type="entry name" value="DNA LIGASE 4"/>
    <property type="match status" value="1"/>
</dbReference>
<evidence type="ECO:0000256" key="1">
    <source>
        <dbReference type="ARBA" id="ARBA00001946"/>
    </source>
</evidence>
<feature type="domain" description="BRCT" evidence="21">
    <location>
        <begin position="673"/>
        <end position="767"/>
    </location>
</feature>
<evidence type="ECO:0000256" key="13">
    <source>
        <dbReference type="ARBA" id="ARBA00023172"/>
    </source>
</evidence>
<feature type="domain" description="BRCT" evidence="21">
    <location>
        <begin position="883"/>
        <end position="946"/>
    </location>
</feature>
<dbReference type="GO" id="GO:0005524">
    <property type="term" value="F:ATP binding"/>
    <property type="evidence" value="ECO:0007669"/>
    <property type="project" value="UniProtKB-KW"/>
</dbReference>
<evidence type="ECO:0000256" key="3">
    <source>
        <dbReference type="ARBA" id="ARBA00007572"/>
    </source>
</evidence>
<comment type="subcellular location">
    <subcellularLocation>
        <location evidence="2">Nucleus</location>
    </subcellularLocation>
</comment>
<evidence type="ECO:0000313" key="23">
    <source>
        <dbReference type="Proteomes" id="UP000053815"/>
    </source>
</evidence>
<evidence type="ECO:0000256" key="19">
    <source>
        <dbReference type="RuleBase" id="RU004196"/>
    </source>
</evidence>
<dbReference type="InterPro" id="IPR012340">
    <property type="entry name" value="NA-bd_OB-fold"/>
</dbReference>
<dbReference type="STRING" id="91626.A0A0C9N933"/>
<evidence type="ECO:0000256" key="18">
    <source>
        <dbReference type="ARBA" id="ARBA00034003"/>
    </source>
</evidence>
<dbReference type="Gene3D" id="3.30.470.30">
    <property type="entry name" value="DNA ligase/mRNA capping enzyme"/>
    <property type="match status" value="1"/>
</dbReference>
<evidence type="ECO:0000256" key="4">
    <source>
        <dbReference type="ARBA" id="ARBA00012727"/>
    </source>
</evidence>
<evidence type="ECO:0000259" key="21">
    <source>
        <dbReference type="PROSITE" id="PS50172"/>
    </source>
</evidence>
<evidence type="ECO:0000256" key="6">
    <source>
        <dbReference type="ARBA" id="ARBA00022598"/>
    </source>
</evidence>
<keyword evidence="6 22" id="KW-0436">Ligase</keyword>
<keyword evidence="13" id="KW-0233">DNA recombination</keyword>
<dbReference type="InterPro" id="IPR016059">
    <property type="entry name" value="DNA_ligase_ATP-dep_CS"/>
</dbReference>
<dbReference type="Pfam" id="PF04679">
    <property type="entry name" value="DNA_ligase_A_C"/>
    <property type="match status" value="1"/>
</dbReference>
<dbReference type="SUPFAM" id="SSF50249">
    <property type="entry name" value="Nucleic acid-binding proteins"/>
    <property type="match status" value="1"/>
</dbReference>
<dbReference type="GO" id="GO:0032807">
    <property type="term" value="C:DNA ligase IV complex"/>
    <property type="evidence" value="ECO:0007669"/>
    <property type="project" value="TreeGrafter"/>
</dbReference>
<dbReference type="GO" id="GO:0006310">
    <property type="term" value="P:DNA recombination"/>
    <property type="evidence" value="ECO:0007669"/>
    <property type="project" value="UniProtKB-KW"/>
</dbReference>
<dbReference type="Gene3D" id="3.40.50.10190">
    <property type="entry name" value="BRCT domain"/>
    <property type="match status" value="2"/>
</dbReference>
<keyword evidence="11" id="KW-0067">ATP-binding</keyword>
<dbReference type="PROSITE" id="PS00333">
    <property type="entry name" value="DNA_LIGASE_A2"/>
    <property type="match status" value="1"/>
</dbReference>
<dbReference type="GO" id="GO:0003677">
    <property type="term" value="F:DNA binding"/>
    <property type="evidence" value="ECO:0007669"/>
    <property type="project" value="InterPro"/>
</dbReference>
<dbReference type="PROSITE" id="PS50172">
    <property type="entry name" value="BRCT"/>
    <property type="match status" value="2"/>
</dbReference>
<feature type="domain" description="ATP-dependent DNA ligase family profile" evidence="20">
    <location>
        <begin position="360"/>
        <end position="494"/>
    </location>
</feature>
<dbReference type="GO" id="GO:0006297">
    <property type="term" value="P:nucleotide-excision repair, DNA gap filling"/>
    <property type="evidence" value="ECO:0007669"/>
    <property type="project" value="TreeGrafter"/>
</dbReference>
<evidence type="ECO:0000256" key="2">
    <source>
        <dbReference type="ARBA" id="ARBA00004123"/>
    </source>
</evidence>
<keyword evidence="7" id="KW-0479">Metal-binding</keyword>
<dbReference type="CDD" id="cd07903">
    <property type="entry name" value="Adenylation_DNA_ligase_IV"/>
    <property type="match status" value="1"/>
</dbReference>
<dbReference type="GO" id="GO:0071897">
    <property type="term" value="P:DNA biosynthetic process"/>
    <property type="evidence" value="ECO:0007669"/>
    <property type="project" value="InterPro"/>
</dbReference>
<keyword evidence="23" id="KW-1185">Reference proteome</keyword>
<evidence type="ECO:0000256" key="9">
    <source>
        <dbReference type="ARBA" id="ARBA00022741"/>
    </source>
</evidence>
<evidence type="ECO:0000259" key="20">
    <source>
        <dbReference type="PROSITE" id="PS50160"/>
    </source>
</evidence>
<dbReference type="Gene3D" id="1.10.3260.10">
    <property type="entry name" value="DNA ligase, ATP-dependent, N-terminal domain"/>
    <property type="match status" value="1"/>
</dbReference>
<evidence type="ECO:0000313" key="22">
    <source>
        <dbReference type="EMBL" id="GAN11218.1"/>
    </source>
</evidence>
<dbReference type="InterPro" id="IPR044125">
    <property type="entry name" value="Adenylation_DNA_ligase_IV"/>
</dbReference>
<dbReference type="Proteomes" id="UP000053815">
    <property type="component" value="Unassembled WGS sequence"/>
</dbReference>
<evidence type="ECO:0000256" key="12">
    <source>
        <dbReference type="ARBA" id="ARBA00022842"/>
    </source>
</evidence>
<dbReference type="InterPro" id="IPR012308">
    <property type="entry name" value="DNA_ligase_ATP-dep_N"/>
</dbReference>
<keyword evidence="10" id="KW-0227">DNA damage</keyword>
<dbReference type="OrthoDB" id="151490at2759"/>
<dbReference type="GO" id="GO:0006303">
    <property type="term" value="P:double-strand break repair via nonhomologous end joining"/>
    <property type="evidence" value="ECO:0007669"/>
    <property type="project" value="TreeGrafter"/>
</dbReference>
<evidence type="ECO:0000256" key="8">
    <source>
        <dbReference type="ARBA" id="ARBA00022737"/>
    </source>
</evidence>
<evidence type="ECO:0000256" key="17">
    <source>
        <dbReference type="ARBA" id="ARBA00031942"/>
    </source>
</evidence>
<dbReference type="InterPro" id="IPR012309">
    <property type="entry name" value="DNA_ligase_ATP-dep_C"/>
</dbReference>
<keyword evidence="12" id="KW-0460">Magnesium</keyword>
<evidence type="ECO:0000256" key="7">
    <source>
        <dbReference type="ARBA" id="ARBA00022723"/>
    </source>
</evidence>
<dbReference type="GO" id="GO:0046872">
    <property type="term" value="F:metal ion binding"/>
    <property type="evidence" value="ECO:0007669"/>
    <property type="project" value="UniProtKB-KW"/>
</dbReference>
<dbReference type="NCBIfam" id="TIGR00574">
    <property type="entry name" value="dnl1"/>
    <property type="match status" value="1"/>
</dbReference>
<gene>
    <name evidence="22" type="ORF">MAM1_0507c10777</name>
</gene>
<evidence type="ECO:0000256" key="16">
    <source>
        <dbReference type="ARBA" id="ARBA00030676"/>
    </source>
</evidence>
<name>A0A0C9N933_9FUNG</name>
<dbReference type="EMBL" id="DF836796">
    <property type="protein sequence ID" value="GAN11218.1"/>
    <property type="molecule type" value="Genomic_DNA"/>
</dbReference>
<dbReference type="SUPFAM" id="SSF52113">
    <property type="entry name" value="BRCT domain"/>
    <property type="match status" value="2"/>
</dbReference>
<evidence type="ECO:0000256" key="11">
    <source>
        <dbReference type="ARBA" id="ARBA00022840"/>
    </source>
</evidence>
<dbReference type="InterPro" id="IPR001357">
    <property type="entry name" value="BRCT_dom"/>
</dbReference>
<protein>
    <recommendedName>
        <fullName evidence="5">DNA ligase 4</fullName>
        <ecNumber evidence="4">6.5.1.1</ecNumber>
    </recommendedName>
    <alternativeName>
        <fullName evidence="17">DNA ligase IV</fullName>
    </alternativeName>
    <alternativeName>
        <fullName evidence="16">Polydeoxyribonucleotide synthase [ATP] 4</fullName>
    </alternativeName>
</protein>
<dbReference type="Pfam" id="PF04675">
    <property type="entry name" value="DNA_ligase_A_N"/>
    <property type="match status" value="1"/>
</dbReference>
<dbReference type="InterPro" id="IPR012310">
    <property type="entry name" value="DNA_ligase_ATP-dep_cent"/>
</dbReference>
<keyword evidence="9" id="KW-0547">Nucleotide-binding</keyword>
<keyword evidence="8" id="KW-0677">Repeat</keyword>
<keyword evidence="14" id="KW-0234">DNA repair</keyword>
<dbReference type="EC" id="6.5.1.1" evidence="4"/>
<dbReference type="InterPro" id="IPR036599">
    <property type="entry name" value="DNA_ligase_N_sf"/>
</dbReference>
<evidence type="ECO:0000256" key="5">
    <source>
        <dbReference type="ARBA" id="ARBA00022073"/>
    </source>
</evidence>
<dbReference type="AlphaFoldDB" id="A0A0C9N933"/>
<sequence length="956" mass="109898">MPSASPSFEEFCTFLEQLNSIKSSEKRGRLRKFLSKWVENCGPDVYDAIRLMLPKGDERKYNLKEDKLAFVLIKALAIDPTSADGNRLKKYKQPVAHNEVLFVQMATPIVPLKRALQKTAGNFPLIVFEEIEKRSIVQKSTQTVRQANEYLDRLADPEKKEEQTTIFREMLSKYTAQQMQWIIRIILKDLKIHCGERTILNSIYDGAYDDWATNKSLQAICNLASYTEGEGSDAKLQGQRRQQLQLFNMFIPQTCEPFSEKCYSQLTKPFYVEKKLDGERVLMHYDKQKDRFLWHSRRRIDENYLYGSSSQEMNKLSGRIHKGITTKKVILDGEMLAYDPKQDVYLEFGTLKDAAKRDIRDDQLPHPCFVVFDILLVDDALLTGFPFKERLRALEHLITEQGMYLRLMPRLEMNTQEEINEELEKVLLNREEGLVIKDGTSVYQIDKRSPQWLKYKPIYMDSMVDTCDLLLVGAKYGSGRLGGKLGSILCAVRDDRIPDTEPPRFATFTLAGGMKSETVRELKHMMKTKSNHDPKKVPEWMGHPRLGESFDQVVDYQDGIVVEVKGTEIVDSTKFGTQCTLRFPKYVGLRSDKGWQDVMTYSDVIKARSEGAVGKKRDAADTIARGTGKKSRRKLKGALLLPSQQGIDSSNVVQKTTIFEGKVFCECAIKGNRDFTLTDGFVDVITGTKLTDFDVGGVSKNDLDLLIKENGGEYRQNKTADILIAGVSNSRVEGSVKVDADRDIMHPNYILDSIEAKKLLPITPKYMYYTSPRTQQGFLKTMDTYGDYYNKKIGTKDLLEIMDRMDTDRNPSDTYYRNLALETTERYFSEGINDMLFLNSVAYFDFDTSMPKKQPTPISMEWVNWKRYQENLELAKLLFEFQAGRVATDASDPRVTHVVFDPHDLSRLPALAELFKREPLPRFVTLDWIHRCHKEEVHMDEKEFDPKFFFSRAAAI</sequence>
<proteinExistence type="inferred from homology"/>
<dbReference type="Gene3D" id="2.40.50.140">
    <property type="entry name" value="Nucleic acid-binding proteins"/>
    <property type="match status" value="1"/>
</dbReference>
<dbReference type="SUPFAM" id="SSF56091">
    <property type="entry name" value="DNA ligase/mRNA capping enzyme, catalytic domain"/>
    <property type="match status" value="1"/>
</dbReference>
<dbReference type="InterPro" id="IPR036420">
    <property type="entry name" value="BRCT_dom_sf"/>
</dbReference>
<comment type="cofactor">
    <cofactor evidence="1">
        <name>Mg(2+)</name>
        <dbReference type="ChEBI" id="CHEBI:18420"/>
    </cofactor>
</comment>
<dbReference type="InterPro" id="IPR000977">
    <property type="entry name" value="DNA_ligase_ATP-dep"/>
</dbReference>
<evidence type="ECO:0000256" key="10">
    <source>
        <dbReference type="ARBA" id="ARBA00022763"/>
    </source>
</evidence>
<keyword evidence="15" id="KW-0539">Nucleus</keyword>
<dbReference type="InterPro" id="IPR029710">
    <property type="entry name" value="LIG4"/>
</dbReference>
<evidence type="ECO:0000256" key="15">
    <source>
        <dbReference type="ARBA" id="ARBA00023242"/>
    </source>
</evidence>
<dbReference type="GO" id="GO:0003910">
    <property type="term" value="F:DNA ligase (ATP) activity"/>
    <property type="evidence" value="ECO:0007669"/>
    <property type="project" value="UniProtKB-EC"/>
</dbReference>
<dbReference type="PROSITE" id="PS50160">
    <property type="entry name" value="DNA_LIGASE_A3"/>
    <property type="match status" value="1"/>
</dbReference>
<comment type="catalytic activity">
    <reaction evidence="18">
        <text>ATP + (deoxyribonucleotide)n-3'-hydroxyl + 5'-phospho-(deoxyribonucleotide)m = (deoxyribonucleotide)n+m + AMP + diphosphate.</text>
        <dbReference type="EC" id="6.5.1.1"/>
    </reaction>
</comment>
<evidence type="ECO:0000256" key="14">
    <source>
        <dbReference type="ARBA" id="ARBA00023204"/>
    </source>
</evidence>
<reference evidence="22" key="1">
    <citation type="submission" date="2014-09" db="EMBL/GenBank/DDBJ databases">
        <title>Draft genome sequence of an oleaginous Mucoromycotina fungus Mucor ambiguus NBRC6742.</title>
        <authorList>
            <person name="Takeda I."/>
            <person name="Yamane N."/>
            <person name="Morita T."/>
            <person name="Tamano K."/>
            <person name="Machida M."/>
            <person name="Baker S."/>
            <person name="Koike H."/>
        </authorList>
    </citation>
    <scope>NUCLEOTIDE SEQUENCE</scope>
    <source>
        <strain evidence="22">NBRC 6742</strain>
    </source>
</reference>
<comment type="similarity">
    <text evidence="3 19">Belongs to the ATP-dependent DNA ligase family.</text>
</comment>
<dbReference type="PANTHER" id="PTHR45997">
    <property type="entry name" value="DNA LIGASE 4"/>
    <property type="match status" value="1"/>
</dbReference>
<accession>A0A0C9N933</accession>